<dbReference type="InterPro" id="IPR051532">
    <property type="entry name" value="Ester_Hydrolysis_Enzymes"/>
</dbReference>
<name>A0A9X2F943_9BACT</name>
<dbReference type="InterPro" id="IPR013830">
    <property type="entry name" value="SGNH_hydro"/>
</dbReference>
<dbReference type="CDD" id="cd00229">
    <property type="entry name" value="SGNH_hydrolase"/>
    <property type="match status" value="2"/>
</dbReference>
<organism evidence="3 4">
    <name type="scientific">Aeoliella straminimaris</name>
    <dbReference type="NCBI Taxonomy" id="2954799"/>
    <lineage>
        <taxon>Bacteria</taxon>
        <taxon>Pseudomonadati</taxon>
        <taxon>Planctomycetota</taxon>
        <taxon>Planctomycetia</taxon>
        <taxon>Pirellulales</taxon>
        <taxon>Lacipirellulaceae</taxon>
        <taxon>Aeoliella</taxon>
    </lineage>
</organism>
<dbReference type="SUPFAM" id="SSF52266">
    <property type="entry name" value="SGNH hydrolase"/>
    <property type="match status" value="2"/>
</dbReference>
<sequence>MGFVLRLVDPRKARIEVIVNRTAFCIAVCCVCLAGELQAQQNRNQEPTELSKPGPGQSSTESSIDRQYQEWVARLSPEQQAWELVLQAELGTFYLPRHKSDKVAGISNAWDFVEDDPALPRILLIGDSISRAYTLTVREKLAGRANVHRAPANCGPVSTGLAKLDVWLGDGQWDVIHFNFGIHNRNTPVDEYSQQLDQLVSRLKETEALLVWATTTPIPDDPANGMKNGSIVSLNAAAARIMAKHDVKIDDLYTAMAPQVDSLRLPNDVHYTEEGNALLGRCVSKYLLQLPELDVDQESREPGSTSQTVEKDKRHHSVSSPWGLKLGKPNDTDLPRVLLIGDSIMNGYRHQVASELSEEAIVDAWVNPHFQSEKLNGLLKDVLSGREYEVVHFNVGLHGWQEGRIEPVDFKPLTRSLVEVIREKQPKAKLIWASSTPITVKGKPLELDPVATPRIVQHNRLAAEVMVAMGVPINDFYGLLADKLHLARGDMYHWNRPAYKMLGDKATRAIRTALAQHHRQEVLPSLSGN</sequence>
<dbReference type="PANTHER" id="PTHR30383:SF26">
    <property type="entry name" value="SGNH HYDROLASE-TYPE ESTERASE DOMAIN-CONTAINING PROTEIN"/>
    <property type="match status" value="1"/>
</dbReference>
<feature type="region of interest" description="Disordered" evidence="1">
    <location>
        <begin position="42"/>
        <end position="63"/>
    </location>
</feature>
<gene>
    <name evidence="3" type="ORF">NG895_12075</name>
</gene>
<evidence type="ECO:0000259" key="2">
    <source>
        <dbReference type="Pfam" id="PF13472"/>
    </source>
</evidence>
<proteinExistence type="predicted"/>
<dbReference type="AlphaFoldDB" id="A0A9X2F943"/>
<reference evidence="3" key="1">
    <citation type="submission" date="2022-06" db="EMBL/GenBank/DDBJ databases">
        <title>Aeoliella straminimaris, a novel planctomycete from sediments.</title>
        <authorList>
            <person name="Vitorino I.R."/>
            <person name="Lage O.M."/>
        </authorList>
    </citation>
    <scope>NUCLEOTIDE SEQUENCE</scope>
    <source>
        <strain evidence="3">ICT_H6.2</strain>
    </source>
</reference>
<dbReference type="Proteomes" id="UP001155241">
    <property type="component" value="Unassembled WGS sequence"/>
</dbReference>
<dbReference type="RefSeq" id="WP_252852761.1">
    <property type="nucleotide sequence ID" value="NZ_JAMXLR010000037.1"/>
</dbReference>
<dbReference type="Gene3D" id="3.40.50.1110">
    <property type="entry name" value="SGNH hydrolase"/>
    <property type="match status" value="2"/>
</dbReference>
<dbReference type="Pfam" id="PF13472">
    <property type="entry name" value="Lipase_GDSL_2"/>
    <property type="match status" value="1"/>
</dbReference>
<keyword evidence="4" id="KW-1185">Reference proteome</keyword>
<evidence type="ECO:0000256" key="1">
    <source>
        <dbReference type="SAM" id="MobiDB-lite"/>
    </source>
</evidence>
<dbReference type="InterPro" id="IPR036514">
    <property type="entry name" value="SGNH_hydro_sf"/>
</dbReference>
<dbReference type="GO" id="GO:0004622">
    <property type="term" value="F:phosphatidylcholine lysophospholipase activity"/>
    <property type="evidence" value="ECO:0007669"/>
    <property type="project" value="TreeGrafter"/>
</dbReference>
<comment type="caution">
    <text evidence="3">The sequence shown here is derived from an EMBL/GenBank/DDBJ whole genome shotgun (WGS) entry which is preliminary data.</text>
</comment>
<feature type="domain" description="SGNH hydrolase-type esterase" evidence="2">
    <location>
        <begin position="168"/>
        <end position="278"/>
    </location>
</feature>
<keyword evidence="3" id="KW-0378">Hydrolase</keyword>
<evidence type="ECO:0000313" key="3">
    <source>
        <dbReference type="EMBL" id="MCO6044645.1"/>
    </source>
</evidence>
<accession>A0A9X2F943</accession>
<dbReference type="PANTHER" id="PTHR30383">
    <property type="entry name" value="THIOESTERASE 1/PROTEASE 1/LYSOPHOSPHOLIPASE L1"/>
    <property type="match status" value="1"/>
</dbReference>
<evidence type="ECO:0000313" key="4">
    <source>
        <dbReference type="Proteomes" id="UP001155241"/>
    </source>
</evidence>
<feature type="region of interest" description="Disordered" evidence="1">
    <location>
        <begin position="294"/>
        <end position="327"/>
    </location>
</feature>
<protein>
    <submittedName>
        <fullName evidence="3">SGNH/GDSL hydrolase family protein</fullName>
    </submittedName>
</protein>
<dbReference type="EMBL" id="JAMXLR010000037">
    <property type="protein sequence ID" value="MCO6044645.1"/>
    <property type="molecule type" value="Genomic_DNA"/>
</dbReference>